<dbReference type="InterPro" id="IPR039261">
    <property type="entry name" value="FNR_nucleotide-bd"/>
</dbReference>
<evidence type="ECO:0000256" key="3">
    <source>
        <dbReference type="ARBA" id="ARBA00022643"/>
    </source>
</evidence>
<accession>A0A370NN15</accession>
<comment type="cofactor">
    <cofactor evidence="1">
        <name>FMN</name>
        <dbReference type="ChEBI" id="CHEBI:58210"/>
    </cofactor>
</comment>
<evidence type="ECO:0000259" key="10">
    <source>
        <dbReference type="PROSITE" id="PS51384"/>
    </source>
</evidence>
<evidence type="ECO:0000256" key="8">
    <source>
        <dbReference type="ARBA" id="ARBA00023014"/>
    </source>
</evidence>
<evidence type="ECO:0000259" key="9">
    <source>
        <dbReference type="PROSITE" id="PS51085"/>
    </source>
</evidence>
<protein>
    <submittedName>
        <fullName evidence="11">Oxidoreductase</fullName>
    </submittedName>
</protein>
<feature type="domain" description="2Fe-2S ferredoxin-type" evidence="9">
    <location>
        <begin position="230"/>
        <end position="315"/>
    </location>
</feature>
<dbReference type="CDD" id="cd00207">
    <property type="entry name" value="fer2"/>
    <property type="match status" value="1"/>
</dbReference>
<dbReference type="InterPro" id="IPR050415">
    <property type="entry name" value="MRET"/>
</dbReference>
<dbReference type="CDD" id="cd06185">
    <property type="entry name" value="PDR_like"/>
    <property type="match status" value="1"/>
</dbReference>
<feature type="domain" description="FAD-binding FR-type" evidence="10">
    <location>
        <begin position="1"/>
        <end position="99"/>
    </location>
</feature>
<keyword evidence="2" id="KW-0285">Flavoprotein</keyword>
<dbReference type="RefSeq" id="WP_115214647.1">
    <property type="nucleotide sequence ID" value="NZ_QKWJ01000050.1"/>
</dbReference>
<keyword evidence="8" id="KW-0411">Iron-sulfur</keyword>
<evidence type="ECO:0000256" key="5">
    <source>
        <dbReference type="ARBA" id="ARBA00022723"/>
    </source>
</evidence>
<dbReference type="GO" id="GO:0046872">
    <property type="term" value="F:metal ion binding"/>
    <property type="evidence" value="ECO:0007669"/>
    <property type="project" value="UniProtKB-KW"/>
</dbReference>
<dbReference type="Pfam" id="PF00111">
    <property type="entry name" value="Fer2"/>
    <property type="match status" value="1"/>
</dbReference>
<dbReference type="InterPro" id="IPR001041">
    <property type="entry name" value="2Fe-2S_ferredoxin-type"/>
</dbReference>
<dbReference type="InterPro" id="IPR006058">
    <property type="entry name" value="2Fe2S_fd_BS"/>
</dbReference>
<keyword evidence="3" id="KW-0288">FMN</keyword>
<dbReference type="SUPFAM" id="SSF52343">
    <property type="entry name" value="Ferredoxin reductase-like, C-terminal NADP-linked domain"/>
    <property type="match status" value="1"/>
</dbReference>
<evidence type="ECO:0000313" key="12">
    <source>
        <dbReference type="Proteomes" id="UP000255165"/>
    </source>
</evidence>
<dbReference type="PROSITE" id="PS51384">
    <property type="entry name" value="FAD_FR"/>
    <property type="match status" value="1"/>
</dbReference>
<keyword evidence="6" id="KW-0560">Oxidoreductase</keyword>
<dbReference type="PANTHER" id="PTHR47354:SF1">
    <property type="entry name" value="CARNITINE MONOOXYGENASE REDUCTASE SUBUNIT"/>
    <property type="match status" value="1"/>
</dbReference>
<reference evidence="12" key="1">
    <citation type="submission" date="2018-06" db="EMBL/GenBank/DDBJ databases">
        <authorList>
            <person name="Feng T."/>
            <person name="Jeon C.O."/>
        </authorList>
    </citation>
    <scope>NUCLEOTIDE SEQUENCE [LARGE SCALE GENOMIC DNA]</scope>
    <source>
        <strain evidence="12">S23</strain>
    </source>
</reference>
<sequence length="315" mass="34326">MKVKLAKKVETATDICAFELVDPTGKSLPAFSAGAHIDVHVGNGLVRQYSLCNDPNDTHRYVLGVLRDPNSRGGSIAMHAQVEGAELEISEPRNHFPLAKEAKHSILLAGGIGVTPILCMAERLTHLEASFEFHYCTRAPERTAFREQLRRPEMKDHVRVYFDTAPPGERIDLEAILAGPDAGKHVYVCGPSGFVDAVLTRARNAGWAESNLHREYFTAPKGYVGASDAFQVRLASSGRVIAVKAEQTVVEALGACGVEIQTSCEQGICGTCLTRVLEGQPDHRDAYLTDEERAANDQFLPCCSRSKTPILTLDL</sequence>
<dbReference type="EMBL" id="QKWJ01000050">
    <property type="protein sequence ID" value="RDK07002.1"/>
    <property type="molecule type" value="Genomic_DNA"/>
</dbReference>
<dbReference type="InterPro" id="IPR017927">
    <property type="entry name" value="FAD-bd_FR_type"/>
</dbReference>
<dbReference type="SUPFAM" id="SSF63380">
    <property type="entry name" value="Riboflavin synthase domain-like"/>
    <property type="match status" value="1"/>
</dbReference>
<comment type="caution">
    <text evidence="11">The sequence shown here is derived from an EMBL/GenBank/DDBJ whole genome shotgun (WGS) entry which is preliminary data.</text>
</comment>
<dbReference type="InterPro" id="IPR012675">
    <property type="entry name" value="Beta-grasp_dom_sf"/>
</dbReference>
<dbReference type="PANTHER" id="PTHR47354">
    <property type="entry name" value="NADH OXIDOREDUCTASE HCR"/>
    <property type="match status" value="1"/>
</dbReference>
<evidence type="ECO:0000256" key="7">
    <source>
        <dbReference type="ARBA" id="ARBA00023004"/>
    </source>
</evidence>
<dbReference type="Gene3D" id="2.40.30.10">
    <property type="entry name" value="Translation factors"/>
    <property type="match status" value="1"/>
</dbReference>
<gene>
    <name evidence="11" type="ORF">DN412_28565</name>
</gene>
<keyword evidence="12" id="KW-1185">Reference proteome</keyword>
<dbReference type="Proteomes" id="UP000255165">
    <property type="component" value="Unassembled WGS sequence"/>
</dbReference>
<dbReference type="AlphaFoldDB" id="A0A370NN15"/>
<dbReference type="Pfam" id="PF22290">
    <property type="entry name" value="DmmA-like_N"/>
    <property type="match status" value="1"/>
</dbReference>
<dbReference type="InterPro" id="IPR036010">
    <property type="entry name" value="2Fe-2S_ferredoxin-like_sf"/>
</dbReference>
<dbReference type="PROSITE" id="PS00197">
    <property type="entry name" value="2FE2S_FER_1"/>
    <property type="match status" value="1"/>
</dbReference>
<dbReference type="Gene3D" id="3.10.20.30">
    <property type="match status" value="1"/>
</dbReference>
<dbReference type="GO" id="GO:0016491">
    <property type="term" value="F:oxidoreductase activity"/>
    <property type="evidence" value="ECO:0007669"/>
    <property type="project" value="UniProtKB-KW"/>
</dbReference>
<keyword evidence="5" id="KW-0479">Metal-binding</keyword>
<evidence type="ECO:0000256" key="1">
    <source>
        <dbReference type="ARBA" id="ARBA00001917"/>
    </source>
</evidence>
<dbReference type="PRINTS" id="PR00409">
    <property type="entry name" value="PHDIOXRDTASE"/>
</dbReference>
<dbReference type="InterPro" id="IPR017938">
    <property type="entry name" value="Riboflavin_synthase-like_b-brl"/>
</dbReference>
<evidence type="ECO:0000256" key="6">
    <source>
        <dbReference type="ARBA" id="ARBA00023002"/>
    </source>
</evidence>
<keyword evidence="4" id="KW-0001">2Fe-2S</keyword>
<dbReference type="InterPro" id="IPR054582">
    <property type="entry name" value="DmmA-like_N"/>
</dbReference>
<organism evidence="11 12">
    <name type="scientific">Cupriavidus lacunae</name>
    <dbReference type="NCBI Taxonomy" id="2666307"/>
    <lineage>
        <taxon>Bacteria</taxon>
        <taxon>Pseudomonadati</taxon>
        <taxon>Pseudomonadota</taxon>
        <taxon>Betaproteobacteria</taxon>
        <taxon>Burkholderiales</taxon>
        <taxon>Burkholderiaceae</taxon>
        <taxon>Cupriavidus</taxon>
    </lineage>
</organism>
<evidence type="ECO:0000313" key="11">
    <source>
        <dbReference type="EMBL" id="RDK07002.1"/>
    </source>
</evidence>
<dbReference type="GO" id="GO:0051537">
    <property type="term" value="F:2 iron, 2 sulfur cluster binding"/>
    <property type="evidence" value="ECO:0007669"/>
    <property type="project" value="UniProtKB-KW"/>
</dbReference>
<proteinExistence type="predicted"/>
<evidence type="ECO:0000256" key="2">
    <source>
        <dbReference type="ARBA" id="ARBA00022630"/>
    </source>
</evidence>
<evidence type="ECO:0000256" key="4">
    <source>
        <dbReference type="ARBA" id="ARBA00022714"/>
    </source>
</evidence>
<dbReference type="SUPFAM" id="SSF54292">
    <property type="entry name" value="2Fe-2S ferredoxin-like"/>
    <property type="match status" value="1"/>
</dbReference>
<keyword evidence="7" id="KW-0408">Iron</keyword>
<dbReference type="PROSITE" id="PS51085">
    <property type="entry name" value="2FE2S_FER_2"/>
    <property type="match status" value="1"/>
</dbReference>
<name>A0A370NN15_9BURK</name>
<dbReference type="Gene3D" id="3.40.50.80">
    <property type="entry name" value="Nucleotide-binding domain of ferredoxin-NADP reductase (FNR) module"/>
    <property type="match status" value="1"/>
</dbReference>